<comment type="caution">
    <text evidence="1">The sequence shown here is derived from an EMBL/GenBank/DDBJ whole genome shotgun (WGS) entry which is preliminary data.</text>
</comment>
<dbReference type="EMBL" id="JAXUIC010000002">
    <property type="protein sequence ID" value="KAK4601711.1"/>
    <property type="molecule type" value="Genomic_DNA"/>
</dbReference>
<dbReference type="PANTHER" id="PTHR47467">
    <property type="entry name" value="OS01G0867200 PROTEIN"/>
    <property type="match status" value="1"/>
</dbReference>
<protein>
    <submittedName>
        <fullName evidence="1">Uncharacterized protein</fullName>
    </submittedName>
</protein>
<dbReference type="InterPro" id="IPR036322">
    <property type="entry name" value="WD40_repeat_dom_sf"/>
</dbReference>
<name>A0AAN7FWD1_QUERU</name>
<dbReference type="Proteomes" id="UP001324115">
    <property type="component" value="Unassembled WGS sequence"/>
</dbReference>
<dbReference type="SUPFAM" id="SSF50978">
    <property type="entry name" value="WD40 repeat-like"/>
    <property type="match status" value="1"/>
</dbReference>
<dbReference type="Gene3D" id="2.130.10.10">
    <property type="entry name" value="YVTN repeat-like/Quinoprotein amine dehydrogenase"/>
    <property type="match status" value="1"/>
</dbReference>
<sequence length="364" mass="40056">MVEARSLRKAVVPSTLIQNPSPGNIQPTRLALHVSKDGSSCWAYIASGSHIYKLQISLEDSLVNKGKESLLIPGQAQVMESFLVNRCPHRSEIQSIVLTETESTDYLMLGSVDSYGHLIVSKLDTTGKDANRLTYSVLPQDGGVGEGSWAGLCFSPSQLSMAAVARSFCKTVDVYDQDIHVRTLHTLWYPSSLNFIQNLFHGNESSILAITEGCQLTIWDLRMKENGGCLHRICGSPGDVFYAVCGSSTGNVAVGGADRTVTIFDPRRWSALSRWVHCSKYEITGLAFSSIDPDHIYIQGVDYEVFCGQWKENKKVFSYRGDSNWLGFCKCPKRDVVGGWCDSGSIFVADIVAKESEIVNGYPE</sequence>
<proteinExistence type="predicted"/>
<dbReference type="InterPro" id="IPR015943">
    <property type="entry name" value="WD40/YVTN_repeat-like_dom_sf"/>
</dbReference>
<dbReference type="PANTHER" id="PTHR47467:SF1">
    <property type="entry name" value="WD40 REPEAT-CONTAINING PROTEIN"/>
    <property type="match status" value="1"/>
</dbReference>
<dbReference type="AlphaFoldDB" id="A0AAN7FWD1"/>
<gene>
    <name evidence="1" type="ORF">RGQ29_011020</name>
</gene>
<evidence type="ECO:0000313" key="2">
    <source>
        <dbReference type="Proteomes" id="UP001324115"/>
    </source>
</evidence>
<evidence type="ECO:0000313" key="1">
    <source>
        <dbReference type="EMBL" id="KAK4601710.1"/>
    </source>
</evidence>
<organism evidence="1 2">
    <name type="scientific">Quercus rubra</name>
    <name type="common">Northern red oak</name>
    <name type="synonym">Quercus borealis</name>
    <dbReference type="NCBI Taxonomy" id="3512"/>
    <lineage>
        <taxon>Eukaryota</taxon>
        <taxon>Viridiplantae</taxon>
        <taxon>Streptophyta</taxon>
        <taxon>Embryophyta</taxon>
        <taxon>Tracheophyta</taxon>
        <taxon>Spermatophyta</taxon>
        <taxon>Magnoliopsida</taxon>
        <taxon>eudicotyledons</taxon>
        <taxon>Gunneridae</taxon>
        <taxon>Pentapetalae</taxon>
        <taxon>rosids</taxon>
        <taxon>fabids</taxon>
        <taxon>Fagales</taxon>
        <taxon>Fagaceae</taxon>
        <taxon>Quercus</taxon>
    </lineage>
</organism>
<keyword evidence="2" id="KW-1185">Reference proteome</keyword>
<reference evidence="1 2" key="1">
    <citation type="journal article" date="2023" name="G3 (Bethesda)">
        <title>A haplotype-resolved chromosome-scale genome for Quercus rubra L. provides insights into the genetics of adaptive traits for red oak species.</title>
        <authorList>
            <person name="Kapoor B."/>
            <person name="Jenkins J."/>
            <person name="Schmutz J."/>
            <person name="Zhebentyayeva T."/>
            <person name="Kuelheim C."/>
            <person name="Coggeshall M."/>
            <person name="Heim C."/>
            <person name="Lasky J.R."/>
            <person name="Leites L."/>
            <person name="Islam-Faridi N."/>
            <person name="Romero-Severson J."/>
            <person name="DeLeo V.L."/>
            <person name="Lucas S.M."/>
            <person name="Lazic D."/>
            <person name="Gailing O."/>
            <person name="Carlson J."/>
            <person name="Staton M."/>
        </authorList>
    </citation>
    <scope>NUCLEOTIDE SEQUENCE [LARGE SCALE GENOMIC DNA]</scope>
    <source>
        <strain evidence="1">Pseudo-F2</strain>
    </source>
</reference>
<accession>A0AAN7FWD1</accession>
<dbReference type="EMBL" id="JAXUIC010000002">
    <property type="protein sequence ID" value="KAK4601710.1"/>
    <property type="molecule type" value="Genomic_DNA"/>
</dbReference>